<dbReference type="EMBL" id="JAUDUY010000003">
    <property type="protein sequence ID" value="MDM9631145.1"/>
    <property type="molecule type" value="Genomic_DNA"/>
</dbReference>
<evidence type="ECO:0000313" key="11">
    <source>
        <dbReference type="EMBL" id="MDM9631145.1"/>
    </source>
</evidence>
<evidence type="ECO:0000256" key="8">
    <source>
        <dbReference type="ARBA" id="ARBA00060041"/>
    </source>
</evidence>
<dbReference type="Pfam" id="PF03023">
    <property type="entry name" value="MurJ"/>
    <property type="match status" value="1"/>
</dbReference>
<accession>A0ABT7WE05</accession>
<evidence type="ECO:0000256" key="9">
    <source>
        <dbReference type="ARBA" id="ARBA00061532"/>
    </source>
</evidence>
<comment type="caution">
    <text evidence="11">The sequence shown here is derived from an EMBL/GenBank/DDBJ whole genome shotgun (WGS) entry which is preliminary data.</text>
</comment>
<sequence length="503" mass="56130">MISSIKAVGKLTVLKLFGAIFGLVYSVLQVRYFGANGSVDAYFVATSALYLVSSLTQGGQLAEVFLPEYIKEKERNGIESSSKLLSAVLNRVTLFLIFILLLLYFGAYWVISIMGPGLVNNNQELATSLFQASLILILFNIIASFINTTLNAEQVYGRAEVTALVNSIISVGLILVYHNKFGIWILIYALLIGKIVEFLLGLYYLNKIGFRYKLVYNTNEFDLNKFFKVLFTTSGYVGATQLFNVILTAMASLMPEGILSIFSYTRQLSSRARSIILTPINTVFFSKFSKKVAQGESNLASYLRAPLLFLGLVGILQICLAVVIGKSVLQILWKNDQLTEPEFQTAYIMLILNTIGIAFIMMSALFRKSAVALGGAKKLYFFWTLSQLASAIFSFFAVKMFGVWGLSFIPLFNMIVLSIVSVIMAKKQGVYWGNIFPLKKNRTWKKLLFILSICLSVIVLAFIPESSLMLIEVIILKGALMFVIYTLLIITIFKKELLMAIKS</sequence>
<gene>
    <name evidence="11" type="ORF">QU605_06675</name>
</gene>
<evidence type="ECO:0000256" key="3">
    <source>
        <dbReference type="ARBA" id="ARBA00022692"/>
    </source>
</evidence>
<feature type="transmembrane region" description="Helical" evidence="10">
    <location>
        <begin position="87"/>
        <end position="109"/>
    </location>
</feature>
<evidence type="ECO:0000256" key="4">
    <source>
        <dbReference type="ARBA" id="ARBA00022960"/>
    </source>
</evidence>
<keyword evidence="5" id="KW-0573">Peptidoglycan synthesis</keyword>
<feature type="transmembrane region" description="Helical" evidence="10">
    <location>
        <begin position="469"/>
        <end position="493"/>
    </location>
</feature>
<evidence type="ECO:0000256" key="5">
    <source>
        <dbReference type="ARBA" id="ARBA00022984"/>
    </source>
</evidence>
<comment type="similarity">
    <text evidence="9">Belongs to the MurJ/MviN family.</text>
</comment>
<evidence type="ECO:0000256" key="10">
    <source>
        <dbReference type="SAM" id="Phobius"/>
    </source>
</evidence>
<keyword evidence="3 10" id="KW-0812">Transmembrane</keyword>
<feature type="transmembrane region" description="Helical" evidence="10">
    <location>
        <begin position="159"/>
        <end position="177"/>
    </location>
</feature>
<proteinExistence type="inferred from homology"/>
<feature type="transmembrane region" description="Helical" evidence="10">
    <location>
        <begin position="12"/>
        <end position="30"/>
    </location>
</feature>
<dbReference type="PANTHER" id="PTHR47019:SF1">
    <property type="entry name" value="LIPID II FLIPPASE MURJ"/>
    <property type="match status" value="1"/>
</dbReference>
<keyword evidence="4" id="KW-0133">Cell shape</keyword>
<organism evidence="11 12">
    <name type="scientific">Robiginitalea aurantiaca</name>
    <dbReference type="NCBI Taxonomy" id="3056915"/>
    <lineage>
        <taxon>Bacteria</taxon>
        <taxon>Pseudomonadati</taxon>
        <taxon>Bacteroidota</taxon>
        <taxon>Flavobacteriia</taxon>
        <taxon>Flavobacteriales</taxon>
        <taxon>Flavobacteriaceae</taxon>
        <taxon>Robiginitalea</taxon>
    </lineage>
</organism>
<reference evidence="11" key="1">
    <citation type="submission" date="2023-06" db="EMBL/GenBank/DDBJ databases">
        <title>Robiginitalea aurantiacus sp. nov. and Algoriphagus sediminis sp. nov., isolated from coastal sediment.</title>
        <authorList>
            <person name="Zhou Z.Y."/>
            <person name="An J."/>
            <person name="Jia Y.W."/>
            <person name="Du Z.J."/>
        </authorList>
    </citation>
    <scope>NUCLEOTIDE SEQUENCE</scope>
    <source>
        <strain evidence="11">M39</strain>
    </source>
</reference>
<protein>
    <submittedName>
        <fullName evidence="11">Lipid II flippase MurJ</fullName>
    </submittedName>
</protein>
<comment type="subcellular location">
    <subcellularLocation>
        <location evidence="1">Cell membrane</location>
        <topology evidence="1">Multi-pass membrane protein</topology>
    </subcellularLocation>
</comment>
<keyword evidence="12" id="KW-1185">Reference proteome</keyword>
<evidence type="ECO:0000256" key="1">
    <source>
        <dbReference type="ARBA" id="ARBA00004651"/>
    </source>
</evidence>
<keyword evidence="2" id="KW-1003">Cell membrane</keyword>
<feature type="transmembrane region" description="Helical" evidence="10">
    <location>
        <begin position="345"/>
        <end position="367"/>
    </location>
</feature>
<dbReference type="InterPro" id="IPR051050">
    <property type="entry name" value="Lipid_II_flippase_MurJ/MviN"/>
</dbReference>
<feature type="transmembrane region" description="Helical" evidence="10">
    <location>
        <begin position="129"/>
        <end position="147"/>
    </location>
</feature>
<evidence type="ECO:0000256" key="7">
    <source>
        <dbReference type="ARBA" id="ARBA00023136"/>
    </source>
</evidence>
<dbReference type="Proteomes" id="UP001174839">
    <property type="component" value="Unassembled WGS sequence"/>
</dbReference>
<dbReference type="RefSeq" id="WP_289724511.1">
    <property type="nucleotide sequence ID" value="NZ_JAUDUY010000003.1"/>
</dbReference>
<dbReference type="InterPro" id="IPR004268">
    <property type="entry name" value="MurJ"/>
</dbReference>
<feature type="transmembrane region" description="Helical" evidence="10">
    <location>
        <begin position="379"/>
        <end position="398"/>
    </location>
</feature>
<feature type="transmembrane region" description="Helical" evidence="10">
    <location>
        <begin position="307"/>
        <end position="333"/>
    </location>
</feature>
<evidence type="ECO:0000256" key="2">
    <source>
        <dbReference type="ARBA" id="ARBA00022475"/>
    </source>
</evidence>
<dbReference type="PANTHER" id="PTHR47019">
    <property type="entry name" value="LIPID II FLIPPASE MURJ"/>
    <property type="match status" value="1"/>
</dbReference>
<feature type="transmembrane region" description="Helical" evidence="10">
    <location>
        <begin position="404"/>
        <end position="425"/>
    </location>
</feature>
<evidence type="ECO:0000313" key="12">
    <source>
        <dbReference type="Proteomes" id="UP001174839"/>
    </source>
</evidence>
<name>A0ABT7WE05_9FLAO</name>
<keyword evidence="7 10" id="KW-0472">Membrane</keyword>
<feature type="transmembrane region" description="Helical" evidence="10">
    <location>
        <begin position="42"/>
        <end position="66"/>
    </location>
</feature>
<feature type="transmembrane region" description="Helical" evidence="10">
    <location>
        <begin position="183"/>
        <end position="205"/>
    </location>
</feature>
<feature type="transmembrane region" description="Helical" evidence="10">
    <location>
        <begin position="446"/>
        <end position="463"/>
    </location>
</feature>
<keyword evidence="6 10" id="KW-1133">Transmembrane helix</keyword>
<comment type="function">
    <text evidence="8">Involved in peptidoglycan biosynthesis. Transports lipid-linked peptidoglycan precursors from the inner to the outer leaflet of the cytoplasmic membrane.</text>
</comment>
<evidence type="ECO:0000256" key="6">
    <source>
        <dbReference type="ARBA" id="ARBA00022989"/>
    </source>
</evidence>